<dbReference type="KEGG" id="arep:ID810_07035"/>
<dbReference type="AlphaFoldDB" id="A0A7T0LJ27"/>
<evidence type="ECO:0000313" key="1">
    <source>
        <dbReference type="EMBL" id="QPL04557.1"/>
    </source>
</evidence>
<protein>
    <submittedName>
        <fullName evidence="1">Histidine phosphatase family protein</fullName>
    </submittedName>
</protein>
<dbReference type="Gene3D" id="3.40.50.1240">
    <property type="entry name" value="Phosphoglycerate mutase-like"/>
    <property type="match status" value="1"/>
</dbReference>
<dbReference type="SUPFAM" id="SSF53254">
    <property type="entry name" value="Phosphoglycerate mutase-like"/>
    <property type="match status" value="1"/>
</dbReference>
<reference evidence="1 2" key="1">
    <citation type="submission" date="2020-11" db="EMBL/GenBank/DDBJ databases">
        <title>Actinomyces sp. ZJ750.</title>
        <authorList>
            <person name="Zhou J."/>
        </authorList>
    </citation>
    <scope>NUCLEOTIDE SEQUENCE [LARGE SCALE GENOMIC DNA]</scope>
    <source>
        <strain evidence="1 2">ZJ750</strain>
    </source>
</reference>
<dbReference type="Proteomes" id="UP000594637">
    <property type="component" value="Chromosome"/>
</dbReference>
<keyword evidence="2" id="KW-1185">Reference proteome</keyword>
<dbReference type="InterPro" id="IPR013078">
    <property type="entry name" value="His_Pase_superF_clade-1"/>
</dbReference>
<organism evidence="1 2">
    <name type="scientific">Actinomyces respiraculi</name>
    <dbReference type="NCBI Taxonomy" id="2744574"/>
    <lineage>
        <taxon>Bacteria</taxon>
        <taxon>Bacillati</taxon>
        <taxon>Actinomycetota</taxon>
        <taxon>Actinomycetes</taxon>
        <taxon>Actinomycetales</taxon>
        <taxon>Actinomycetaceae</taxon>
        <taxon>Actinomyces</taxon>
    </lineage>
</organism>
<evidence type="ECO:0000313" key="2">
    <source>
        <dbReference type="Proteomes" id="UP000594637"/>
    </source>
</evidence>
<proteinExistence type="predicted"/>
<accession>A0A7T0LJ27</accession>
<dbReference type="SMART" id="SM00855">
    <property type="entry name" value="PGAM"/>
    <property type="match status" value="1"/>
</dbReference>
<name>A0A7T0LJ27_9ACTO</name>
<dbReference type="InterPro" id="IPR029033">
    <property type="entry name" value="His_PPase_superfam"/>
</dbReference>
<sequence length="178" mass="18843">MVAAVTTPAPVGPVTRTLVLVRHSKASHNALTDLERPLTSRGWDMADDLARDLHLAVGDADLLLVSPAARARQSAQPVEQRLSPAEVRVEPAIYHEGPSGILDLVTALDDEVRTVVVVGHEPTVSVLAHMLHDADDALASQVSFGVPTATALILQVSTSWAELGPRTAHLGRVLTAAR</sequence>
<gene>
    <name evidence="1" type="ORF">ID810_07035</name>
</gene>
<dbReference type="Pfam" id="PF00300">
    <property type="entry name" value="His_Phos_1"/>
    <property type="match status" value="1"/>
</dbReference>
<dbReference type="CDD" id="cd07067">
    <property type="entry name" value="HP_PGM_like"/>
    <property type="match status" value="1"/>
</dbReference>
<dbReference type="EMBL" id="CP063989">
    <property type="protein sequence ID" value="QPL04557.1"/>
    <property type="molecule type" value="Genomic_DNA"/>
</dbReference>